<dbReference type="PANTHER" id="PTHR28004">
    <property type="entry name" value="ZGC:162816-RELATED"/>
    <property type="match status" value="1"/>
</dbReference>
<dbReference type="InterPro" id="IPR051466">
    <property type="entry name" value="D-amino_acid_metab_enzyme"/>
</dbReference>
<evidence type="ECO:0000313" key="4">
    <source>
        <dbReference type="Proteomes" id="UP001321486"/>
    </source>
</evidence>
<dbReference type="SUPFAM" id="SSF51419">
    <property type="entry name" value="PLP-binding barrel"/>
    <property type="match status" value="1"/>
</dbReference>
<sequence>MTTSTETSTKIAFTRRPWPIPLEELPTPILTIDSTVLDHNIQTMATWCRESGVDLAPHGKTTMAPEIWQRQLDAGAWGITVATAYQAEIAREAGVRNVILAGTTFSGAALARLAEPGCEVLMWVDSVAAVRLVDEALGAAGAERQLPILVELGAPGGRTGARSIESALAVAAAVQDADTLVLAGVAGYEGALSHATDPAALRLIDDYLATLIEFRDVLDGVWFADWLERGGDVVLTAGGSVYFDRVVEALGFRHDPFGQRGVRTRVVLRSGAYVTHDHDLYRRLTPFGRTAATERFLPALDLWASVISRPEPTLALLNVGRRDTADDEGAAADRGVSHLAGSAAGRGEQDPRFRRRLRRHGPQRPARVPAAARRVDARRRRSGAARHLSSLHDHRQVVRDRDHRGRSRTGGRAARRGRSDRHAVLRRGVGGGPGRAGPRCRKTSCGHPDRPRHV</sequence>
<dbReference type="Proteomes" id="UP001321486">
    <property type="component" value="Chromosome"/>
</dbReference>
<feature type="compositionally biased region" description="Low complexity" evidence="1">
    <location>
        <begin position="363"/>
        <end position="372"/>
    </location>
</feature>
<dbReference type="EMBL" id="AP027732">
    <property type="protein sequence ID" value="BDZ49184.1"/>
    <property type="molecule type" value="Genomic_DNA"/>
</dbReference>
<organism evidence="3 4">
    <name type="scientific">Frondihabitans sucicola</name>
    <dbReference type="NCBI Taxonomy" id="1268041"/>
    <lineage>
        <taxon>Bacteria</taxon>
        <taxon>Bacillati</taxon>
        <taxon>Actinomycetota</taxon>
        <taxon>Actinomycetes</taxon>
        <taxon>Micrococcales</taxon>
        <taxon>Microbacteriaceae</taxon>
        <taxon>Frondihabitans</taxon>
    </lineage>
</organism>
<dbReference type="Gene3D" id="2.40.37.20">
    <property type="entry name" value="D-serine dehydratase-like domain"/>
    <property type="match status" value="1"/>
</dbReference>
<name>A0ABM8GLB6_9MICO</name>
<reference evidence="4" key="1">
    <citation type="journal article" date="2019" name="Int. J. Syst. Evol. Microbiol.">
        <title>The Global Catalogue of Microorganisms (GCM) 10K type strain sequencing project: providing services to taxonomists for standard genome sequencing and annotation.</title>
        <authorList>
            <consortium name="The Broad Institute Genomics Platform"/>
            <consortium name="The Broad Institute Genome Sequencing Center for Infectious Disease"/>
            <person name="Wu L."/>
            <person name="Ma J."/>
        </authorList>
    </citation>
    <scope>NUCLEOTIDE SEQUENCE [LARGE SCALE GENOMIC DNA]</scope>
    <source>
        <strain evidence="4">NBRC 108728</strain>
    </source>
</reference>
<protein>
    <recommendedName>
        <fullName evidence="2">Alanine racemase N-terminal domain-containing protein</fullName>
    </recommendedName>
</protein>
<dbReference type="Gene3D" id="3.20.20.10">
    <property type="entry name" value="Alanine racemase"/>
    <property type="match status" value="1"/>
</dbReference>
<gene>
    <name evidence="3" type="ORF">GCM10025867_14250</name>
</gene>
<proteinExistence type="predicted"/>
<keyword evidence="4" id="KW-1185">Reference proteome</keyword>
<evidence type="ECO:0000256" key="1">
    <source>
        <dbReference type="SAM" id="MobiDB-lite"/>
    </source>
</evidence>
<feature type="domain" description="Alanine racemase N-terminal" evidence="2">
    <location>
        <begin position="32"/>
        <end position="191"/>
    </location>
</feature>
<feature type="compositionally biased region" description="Basic residues" evidence="1">
    <location>
        <begin position="404"/>
        <end position="419"/>
    </location>
</feature>
<dbReference type="RefSeq" id="WP_286346025.1">
    <property type="nucleotide sequence ID" value="NZ_AP027732.1"/>
</dbReference>
<dbReference type="InterPro" id="IPR029066">
    <property type="entry name" value="PLP-binding_barrel"/>
</dbReference>
<feature type="compositionally biased region" description="Basic residues" evidence="1">
    <location>
        <begin position="353"/>
        <end position="362"/>
    </location>
</feature>
<evidence type="ECO:0000259" key="2">
    <source>
        <dbReference type="Pfam" id="PF01168"/>
    </source>
</evidence>
<dbReference type="InterPro" id="IPR042208">
    <property type="entry name" value="D-ser_dehydrat-like_sf"/>
</dbReference>
<dbReference type="PANTHER" id="PTHR28004:SF8">
    <property type="entry name" value="D-SERINE DEAMINASE"/>
    <property type="match status" value="1"/>
</dbReference>
<feature type="compositionally biased region" description="Basic and acidic residues" evidence="1">
    <location>
        <begin position="390"/>
        <end position="403"/>
    </location>
</feature>
<evidence type="ECO:0000313" key="3">
    <source>
        <dbReference type="EMBL" id="BDZ49184.1"/>
    </source>
</evidence>
<dbReference type="InterPro" id="IPR001608">
    <property type="entry name" value="Ala_racemase_N"/>
</dbReference>
<feature type="region of interest" description="Disordered" evidence="1">
    <location>
        <begin position="328"/>
        <end position="454"/>
    </location>
</feature>
<dbReference type="Pfam" id="PF01168">
    <property type="entry name" value="Ala_racemase_N"/>
    <property type="match status" value="1"/>
</dbReference>
<accession>A0ABM8GLB6</accession>